<comment type="caution">
    <text evidence="2">The sequence shown here is derived from an EMBL/GenBank/DDBJ whole genome shotgun (WGS) entry which is preliminary data.</text>
</comment>
<evidence type="ECO:0000313" key="3">
    <source>
        <dbReference type="Proteomes" id="UP001382181"/>
    </source>
</evidence>
<evidence type="ECO:0000259" key="1">
    <source>
        <dbReference type="Pfam" id="PF17918"/>
    </source>
</evidence>
<dbReference type="Proteomes" id="UP001382181">
    <property type="component" value="Unassembled WGS sequence"/>
</dbReference>
<dbReference type="RefSeq" id="WP_241195524.1">
    <property type="nucleotide sequence ID" value="NZ_JARUMK010000001.1"/>
</dbReference>
<accession>A0ABU8ADE8</accession>
<protein>
    <recommendedName>
        <fullName evidence="1">Tetracyclin repressor SlmA-like C-terminal domain-containing protein</fullName>
    </recommendedName>
</protein>
<evidence type="ECO:0000313" key="2">
    <source>
        <dbReference type="EMBL" id="MEH0563928.1"/>
    </source>
</evidence>
<dbReference type="SUPFAM" id="SSF48498">
    <property type="entry name" value="Tetracyclin repressor-like, C-terminal domain"/>
    <property type="match status" value="1"/>
</dbReference>
<dbReference type="EMBL" id="JARUMK010000001">
    <property type="protein sequence ID" value="MEH0563928.1"/>
    <property type="molecule type" value="Genomic_DNA"/>
</dbReference>
<name>A0ABU8ADE8_9ACTN</name>
<dbReference type="Pfam" id="PF17918">
    <property type="entry name" value="TetR_C_15"/>
    <property type="match status" value="1"/>
</dbReference>
<feature type="domain" description="Tetracyclin repressor SlmA-like C-terminal" evidence="1">
    <location>
        <begin position="11"/>
        <end position="119"/>
    </location>
</feature>
<dbReference type="InterPro" id="IPR041669">
    <property type="entry name" value="TetR_C_15"/>
</dbReference>
<sequence>MTDRIDLSAGTLETMVRALVRDAIDNHRDDPQLLRIMIEEASFSQELLDTIDRHGRDRVEQLRDLLVRHADVRVRDLPTAAELIVFTVEANTHKLMAAPQTVPVESFENELVDMLTRYLRGSG</sequence>
<dbReference type="Gene3D" id="1.10.357.10">
    <property type="entry name" value="Tetracycline Repressor, domain 2"/>
    <property type="match status" value="1"/>
</dbReference>
<reference evidence="2 3" key="1">
    <citation type="submission" date="2023-04" db="EMBL/GenBank/DDBJ databases">
        <title>Genomic diversity of scab-causing Streptomyces spp. in the province of Quebec, Canada.</title>
        <authorList>
            <person name="Biessy A."/>
            <person name="Cadieux M."/>
            <person name="Ciotola M."/>
            <person name="Filion M."/>
        </authorList>
    </citation>
    <scope>NUCLEOTIDE SEQUENCE [LARGE SCALE GENOMIC DNA]</scope>
    <source>
        <strain evidence="2 3">B21-103</strain>
    </source>
</reference>
<dbReference type="InterPro" id="IPR036271">
    <property type="entry name" value="Tet_transcr_reg_TetR-rel_C_sf"/>
</dbReference>
<gene>
    <name evidence="2" type="ORF">QBA37_32625</name>
</gene>
<organism evidence="2 3">
    <name type="scientific">Streptomyces silvae</name>
    <dbReference type="NCBI Taxonomy" id="2803812"/>
    <lineage>
        <taxon>Bacteria</taxon>
        <taxon>Bacillati</taxon>
        <taxon>Actinomycetota</taxon>
        <taxon>Actinomycetes</taxon>
        <taxon>Kitasatosporales</taxon>
        <taxon>Streptomycetaceae</taxon>
        <taxon>Streptomyces</taxon>
    </lineage>
</organism>
<keyword evidence="3" id="KW-1185">Reference proteome</keyword>
<proteinExistence type="predicted"/>